<dbReference type="EMBL" id="JAAWUZ010000015">
    <property type="protein sequence ID" value="NSG29817.1"/>
    <property type="molecule type" value="Genomic_DNA"/>
</dbReference>
<dbReference type="RefSeq" id="WP_173866079.1">
    <property type="nucleotide sequence ID" value="NZ_JAAWUU010000014.1"/>
</dbReference>
<dbReference type="Pfam" id="PF14907">
    <property type="entry name" value="NTP_transf_5"/>
    <property type="match status" value="1"/>
</dbReference>
<gene>
    <name evidence="1" type="ORF">HFM93_05905</name>
</gene>
<keyword evidence="2" id="KW-1185">Reference proteome</keyword>
<protein>
    <submittedName>
        <fullName evidence="1">Nucleotidyltransferase family protein</fullName>
    </submittedName>
</protein>
<dbReference type="InterPro" id="IPR039498">
    <property type="entry name" value="NTP_transf_5"/>
</dbReference>
<name>A0ABX2GWB3_9FIRM</name>
<accession>A0ABX2GWB3</accession>
<organism evidence="1 2">
    <name type="scientific">Faecalicatena fissicatena</name>
    <dbReference type="NCBI Taxonomy" id="290055"/>
    <lineage>
        <taxon>Bacteria</taxon>
        <taxon>Bacillati</taxon>
        <taxon>Bacillota</taxon>
        <taxon>Clostridia</taxon>
        <taxon>Lachnospirales</taxon>
        <taxon>Lachnospiraceae</taxon>
        <taxon>Faecalicatena</taxon>
    </lineage>
</organism>
<evidence type="ECO:0000313" key="2">
    <source>
        <dbReference type="Proteomes" id="UP000821846"/>
    </source>
</evidence>
<dbReference type="Proteomes" id="UP000821846">
    <property type="component" value="Unassembled WGS sequence"/>
</dbReference>
<reference evidence="1 2" key="1">
    <citation type="journal article" date="2020" name="Cell Host Microbe">
        <title>Functional and Genomic Variation between Human-Derived Isolates of Lachnospiraceae Reveals Inter- and Intra-Species Diversity.</title>
        <authorList>
            <person name="Sorbara M.T."/>
            <person name="Littmann E.R."/>
            <person name="Fontana E."/>
            <person name="Moody T.U."/>
            <person name="Kohout C.E."/>
            <person name="Gjonbalaj M."/>
            <person name="Eaton V."/>
            <person name="Seok R."/>
            <person name="Leiner I.M."/>
            <person name="Pamer E.G."/>
        </authorList>
    </citation>
    <scope>NUCLEOTIDE SEQUENCE [LARGE SCALE GENOMIC DNA]</scope>
    <source>
        <strain evidence="1 2">MSK.14.16</strain>
    </source>
</reference>
<sequence>MDSLYNTYLKMLTTPFDDPSSDLPDISPEDYPALFALADRHCTLPFVLPYFRNTGLYPQILQKSKHMMLNYYQIDQFTRRTVSLLEKHGITCFVMKGISLAASYPVPEYRKLGDLDLYINDKDAFHCAEQILHENGYLDEEELSDHHTTYRYTFEKTGRSFLLELHYRVVGVYQYKPANQLIDEVFSAENLKAETQEINGSSYHVFPPTEYVFYMIHHMLKHYLYSGFGIRLLFDFSFYLEQHAQEVDFAKIHSWCQKSHILHLYESVLETCRIYLNLPEMIDPDVHYDLSDCDAFLSRILEDGDLGADVSQELVGSHSYKKVNLLTYFREGHLQMKVRFPKAGRCPLLWPMLWPITFFCFLKNTYTLRNTTFRETLQRFKKSNQKTQLIRIFENSDS</sequence>
<proteinExistence type="predicted"/>
<comment type="caution">
    <text evidence="1">The sequence shown here is derived from an EMBL/GenBank/DDBJ whole genome shotgun (WGS) entry which is preliminary data.</text>
</comment>
<evidence type="ECO:0000313" key="1">
    <source>
        <dbReference type="EMBL" id="NSG29817.1"/>
    </source>
</evidence>